<gene>
    <name evidence="1" type="ORF">L6164_001644</name>
</gene>
<keyword evidence="2" id="KW-1185">Reference proteome</keyword>
<accession>A0ACB9QA69</accession>
<comment type="caution">
    <text evidence="1">The sequence shown here is derived from an EMBL/GenBank/DDBJ whole genome shotgun (WGS) entry which is preliminary data.</text>
</comment>
<evidence type="ECO:0000313" key="2">
    <source>
        <dbReference type="Proteomes" id="UP000828941"/>
    </source>
</evidence>
<name>A0ACB9QA69_BAUVA</name>
<sequence>MENASIPQSPMNGGEGPYSYAKNSSFHRAVIEGNKELIQKVMANEFDPKTYDDPKKPICIADLGCSTGPNTFVAVQCIIETIEHQYKSQGLAAKIPEFQIFFNDIVSNDFNTLFQTLPPNRNYFVAGVPGSFRGRIFPRESLHFINSSSTLNWLSKVPTEITDRTSSSWNKGRIHVKNAPKEVIDAYATQYKMDFEDFLHARAEELVSGGLMALLIPAAADLVLDSDIDADKIFELLGSCLLDMAKEGLVSEEKVDSFNLPIYHSPVKHIMAILERNECFSIEQVRTMNGFEAFTYPNVHAVVSMVRAISEGFLERQFGGGIIDELFLRFTKKVVEYPANLFLQNMKVQVYRSVLLKRKTHS</sequence>
<protein>
    <submittedName>
        <fullName evidence="1">Uncharacterized protein</fullName>
    </submittedName>
</protein>
<organism evidence="1 2">
    <name type="scientific">Bauhinia variegata</name>
    <name type="common">Purple orchid tree</name>
    <name type="synonym">Phanera variegata</name>
    <dbReference type="NCBI Taxonomy" id="167791"/>
    <lineage>
        <taxon>Eukaryota</taxon>
        <taxon>Viridiplantae</taxon>
        <taxon>Streptophyta</taxon>
        <taxon>Embryophyta</taxon>
        <taxon>Tracheophyta</taxon>
        <taxon>Spermatophyta</taxon>
        <taxon>Magnoliopsida</taxon>
        <taxon>eudicotyledons</taxon>
        <taxon>Gunneridae</taxon>
        <taxon>Pentapetalae</taxon>
        <taxon>rosids</taxon>
        <taxon>fabids</taxon>
        <taxon>Fabales</taxon>
        <taxon>Fabaceae</taxon>
        <taxon>Cercidoideae</taxon>
        <taxon>Cercideae</taxon>
        <taxon>Bauhiniinae</taxon>
        <taxon>Bauhinia</taxon>
    </lineage>
</organism>
<proteinExistence type="predicted"/>
<evidence type="ECO:0000313" key="1">
    <source>
        <dbReference type="EMBL" id="KAI4357712.1"/>
    </source>
</evidence>
<dbReference type="EMBL" id="CM039426">
    <property type="protein sequence ID" value="KAI4357712.1"/>
    <property type="molecule type" value="Genomic_DNA"/>
</dbReference>
<reference evidence="1 2" key="1">
    <citation type="journal article" date="2022" name="DNA Res.">
        <title>Chromosomal-level genome assembly of the orchid tree Bauhinia variegata (Leguminosae; Cercidoideae) supports the allotetraploid origin hypothesis of Bauhinia.</title>
        <authorList>
            <person name="Zhong Y."/>
            <person name="Chen Y."/>
            <person name="Zheng D."/>
            <person name="Pang J."/>
            <person name="Liu Y."/>
            <person name="Luo S."/>
            <person name="Meng S."/>
            <person name="Qian L."/>
            <person name="Wei D."/>
            <person name="Dai S."/>
            <person name="Zhou R."/>
        </authorList>
    </citation>
    <scope>NUCLEOTIDE SEQUENCE [LARGE SCALE GENOMIC DNA]</scope>
    <source>
        <strain evidence="1">BV-YZ2020</strain>
    </source>
</reference>
<dbReference type="Proteomes" id="UP000828941">
    <property type="component" value="Chromosome 1"/>
</dbReference>